<dbReference type="SUPFAM" id="SSF48179">
    <property type="entry name" value="6-phosphogluconate dehydrogenase C-terminal domain-like"/>
    <property type="match status" value="1"/>
</dbReference>
<dbReference type="Pfam" id="PF02737">
    <property type="entry name" value="3HCDH_N"/>
    <property type="match status" value="1"/>
</dbReference>
<feature type="domain" description="3-hydroxyacyl-CoA dehydrogenase NAD binding" evidence="8">
    <location>
        <begin position="2"/>
        <end position="178"/>
    </location>
</feature>
<dbReference type="Pfam" id="PF00725">
    <property type="entry name" value="3HCDH"/>
    <property type="match status" value="1"/>
</dbReference>
<keyword evidence="11" id="KW-1185">Reference proteome</keyword>
<dbReference type="KEGG" id="ess:ATZ33_00100"/>
<dbReference type="InterPro" id="IPR006108">
    <property type="entry name" value="3HC_DH_C"/>
</dbReference>
<evidence type="ECO:0000313" key="9">
    <source>
        <dbReference type="EMBL" id="ALR99838.1"/>
    </source>
</evidence>
<feature type="binding site" evidence="6">
    <location>
        <position position="46"/>
    </location>
    <ligand>
        <name>CoA</name>
        <dbReference type="ChEBI" id="CHEBI:57287"/>
    </ligand>
</feature>
<protein>
    <submittedName>
        <fullName evidence="10">3-hydroxybutyryl-CoA dehydrogenase</fullName>
    </submittedName>
</protein>
<proteinExistence type="inferred from homology"/>
<dbReference type="SUPFAM" id="SSF51735">
    <property type="entry name" value="NAD(P)-binding Rossmann-fold domains"/>
    <property type="match status" value="1"/>
</dbReference>
<dbReference type="InterPro" id="IPR036291">
    <property type="entry name" value="NAD(P)-bd_dom_sf"/>
</dbReference>
<feature type="binding site" evidence="6">
    <location>
        <position position="54"/>
    </location>
    <ligand>
        <name>CoA</name>
        <dbReference type="ChEBI" id="CHEBI:57287"/>
    </ligand>
</feature>
<evidence type="ECO:0000256" key="4">
    <source>
        <dbReference type="PIRSR" id="PIRSR000105-1"/>
    </source>
</evidence>
<feature type="binding site" evidence="5">
    <location>
        <position position="87"/>
    </location>
    <ligand>
        <name>NAD(+)</name>
        <dbReference type="ChEBI" id="CHEBI:57540"/>
    </ligand>
</feature>
<dbReference type="InterPro" id="IPR008927">
    <property type="entry name" value="6-PGluconate_DH-like_C_sf"/>
</dbReference>
<feature type="binding site" evidence="5">
    <location>
        <position position="30"/>
    </location>
    <ligand>
        <name>NAD(+)</name>
        <dbReference type="ChEBI" id="CHEBI:57540"/>
    </ligand>
</feature>
<sequence length="278" mass="31322">MKVGIIGAGVMGQGIAERFSVYGWQVILIDKDDAILEQAKDSIFRSLKLKQMFKQKINPKECLEKIAFATSYNEIADVKFVIENVTEEKEIKKSVYQLLNNNCNEECIFMANTSCVPISWIGNISGRPDKVIGVHFMNPAPVKNFTEVILGLFTSEKTKEKVINLLASIDIAAEVVKDSPGFVSNRLSHLFMNEAAFLVHENVATPEQIDRIFEEGFGHKMGPLKTADLIGLDTVLDSLKILYDEYEDPKFRASPYLKQLVSVNYLGRKSGQGFYKYY</sequence>
<feature type="binding site" evidence="6">
    <location>
        <position position="114"/>
    </location>
    <ligand>
        <name>CoA</name>
        <dbReference type="ChEBI" id="CHEBI:57287"/>
    </ligand>
</feature>
<dbReference type="GO" id="GO:0070403">
    <property type="term" value="F:NAD+ binding"/>
    <property type="evidence" value="ECO:0007669"/>
    <property type="project" value="InterPro"/>
</dbReference>
<keyword evidence="3" id="KW-0560">Oxidoreductase</keyword>
<dbReference type="InterPro" id="IPR013328">
    <property type="entry name" value="6PGD_dom2"/>
</dbReference>
<feature type="binding site" evidence="5">
    <location>
        <begin position="7"/>
        <end position="12"/>
    </location>
    <ligand>
        <name>NAD(+)</name>
        <dbReference type="ChEBI" id="CHEBI:57540"/>
    </ligand>
</feature>
<dbReference type="GO" id="GO:0008691">
    <property type="term" value="F:3-hydroxybutyryl-CoA dehydrogenase activity"/>
    <property type="evidence" value="ECO:0007669"/>
    <property type="project" value="TreeGrafter"/>
</dbReference>
<name>A0A0S3K6C7_9ENTE</name>
<dbReference type="EMBL" id="JXLC01000004">
    <property type="protein sequence ID" value="OJG92859.1"/>
    <property type="molecule type" value="Genomic_DNA"/>
</dbReference>
<reference evidence="10 12" key="1">
    <citation type="submission" date="2014-12" db="EMBL/GenBank/DDBJ databases">
        <title>Draft genome sequences of 29 type strains of Enterococci.</title>
        <authorList>
            <person name="Zhong Z."/>
            <person name="Sun Z."/>
            <person name="Liu W."/>
            <person name="Zhang W."/>
            <person name="Zhang H."/>
        </authorList>
    </citation>
    <scope>NUCLEOTIDE SEQUENCE [LARGE SCALE GENOMIC DNA]</scope>
    <source>
        <strain evidence="10 12">DSM 22801</strain>
    </source>
</reference>
<evidence type="ECO:0000313" key="12">
    <source>
        <dbReference type="Proteomes" id="UP000183039"/>
    </source>
</evidence>
<evidence type="ECO:0000259" key="8">
    <source>
        <dbReference type="Pfam" id="PF02737"/>
    </source>
</evidence>
<gene>
    <name evidence="9" type="ORF">ATZ33_00100</name>
    <name evidence="10" type="ORF">RV15_GL002804</name>
</gene>
<dbReference type="Proteomes" id="UP000065511">
    <property type="component" value="Chromosome"/>
</dbReference>
<feature type="site" description="Important for catalytic activity" evidence="4">
    <location>
        <position position="135"/>
    </location>
</feature>
<dbReference type="InterPro" id="IPR006176">
    <property type="entry name" value="3-OHacyl-CoA_DH_NAD-bd"/>
</dbReference>
<dbReference type="Proteomes" id="UP000183039">
    <property type="component" value="Unassembled WGS sequence"/>
</dbReference>
<evidence type="ECO:0000256" key="6">
    <source>
        <dbReference type="PIRSR" id="PIRSR000105-3"/>
    </source>
</evidence>
<dbReference type="OrthoDB" id="9771883at2"/>
<dbReference type="InterPro" id="IPR022694">
    <property type="entry name" value="3-OHacyl-CoA_DH"/>
</dbReference>
<organism evidence="10 12">
    <name type="scientific">Enterococcus silesiacus</name>
    <dbReference type="NCBI Taxonomy" id="332949"/>
    <lineage>
        <taxon>Bacteria</taxon>
        <taxon>Bacillati</taxon>
        <taxon>Bacillota</taxon>
        <taxon>Bacilli</taxon>
        <taxon>Lactobacillales</taxon>
        <taxon>Enterococcaceae</taxon>
        <taxon>Enterococcus</taxon>
    </lineage>
</organism>
<evidence type="ECO:0000256" key="5">
    <source>
        <dbReference type="PIRSR" id="PIRSR000105-2"/>
    </source>
</evidence>
<dbReference type="PANTHER" id="PTHR48075">
    <property type="entry name" value="3-HYDROXYACYL-COA DEHYDROGENASE FAMILY PROTEIN"/>
    <property type="match status" value="1"/>
</dbReference>
<evidence type="ECO:0000259" key="7">
    <source>
        <dbReference type="Pfam" id="PF00725"/>
    </source>
</evidence>
<evidence type="ECO:0000313" key="10">
    <source>
        <dbReference type="EMBL" id="OJG92859.1"/>
    </source>
</evidence>
<evidence type="ECO:0000313" key="11">
    <source>
        <dbReference type="Proteomes" id="UP000065511"/>
    </source>
</evidence>
<feature type="domain" description="3-hydroxyacyl-CoA dehydrogenase C-terminal" evidence="7">
    <location>
        <begin position="181"/>
        <end position="277"/>
    </location>
</feature>
<dbReference type="PIRSF" id="PIRSF000105">
    <property type="entry name" value="HCDH"/>
    <property type="match status" value="1"/>
</dbReference>
<accession>A0A0S3K6C7</accession>
<dbReference type="Gene3D" id="1.10.1040.10">
    <property type="entry name" value="N-(1-d-carboxylethyl)-l-norvaline Dehydrogenase, domain 2"/>
    <property type="match status" value="1"/>
</dbReference>
<dbReference type="RefSeq" id="WP_071876845.1">
    <property type="nucleotide sequence ID" value="NZ_JXLC01000004.1"/>
</dbReference>
<dbReference type="PANTHER" id="PTHR48075:SF5">
    <property type="entry name" value="3-HYDROXYBUTYRYL-COA DEHYDROGENASE"/>
    <property type="match status" value="1"/>
</dbReference>
<keyword evidence="5" id="KW-0520">NAD</keyword>
<dbReference type="EMBL" id="CP013614">
    <property type="protein sequence ID" value="ALR99838.1"/>
    <property type="molecule type" value="Genomic_DNA"/>
</dbReference>
<feature type="binding site" evidence="5">
    <location>
        <position position="114"/>
    </location>
    <ligand>
        <name>NAD(+)</name>
        <dbReference type="ChEBI" id="CHEBI:57540"/>
    </ligand>
</feature>
<feature type="binding site" evidence="5">
    <location>
        <position position="269"/>
    </location>
    <ligand>
        <name>NAD(+)</name>
        <dbReference type="ChEBI" id="CHEBI:57540"/>
    </ligand>
</feature>
<evidence type="ECO:0000256" key="2">
    <source>
        <dbReference type="ARBA" id="ARBA00009463"/>
    </source>
</evidence>
<dbReference type="AlphaFoldDB" id="A0A0S3K6C7"/>
<dbReference type="GO" id="GO:0006635">
    <property type="term" value="P:fatty acid beta-oxidation"/>
    <property type="evidence" value="ECO:0007669"/>
    <property type="project" value="TreeGrafter"/>
</dbReference>
<feature type="binding site" evidence="5">
    <location>
        <position position="138"/>
    </location>
    <ligand>
        <name>NAD(+)</name>
        <dbReference type="ChEBI" id="CHEBI:57540"/>
    </ligand>
</feature>
<feature type="binding site" evidence="5">
    <location>
        <position position="92"/>
    </location>
    <ligand>
        <name>NAD(+)</name>
        <dbReference type="ChEBI" id="CHEBI:57540"/>
    </ligand>
</feature>
<reference evidence="9 11" key="2">
    <citation type="submission" date="2015-12" db="EMBL/GenBank/DDBJ databases">
        <authorList>
            <person name="Lauer A."/>
            <person name="Humrighouse B."/>
            <person name="Loparev V."/>
            <person name="Shewmaker P.L."/>
            <person name="Whitney A.M."/>
            <person name="McLaughlin R.W."/>
        </authorList>
    </citation>
    <scope>NUCLEOTIDE SEQUENCE [LARGE SCALE GENOMIC DNA]</scope>
    <source>
        <strain evidence="9 11">LMG 23085</strain>
    </source>
</reference>
<comment type="similarity">
    <text evidence="2">Belongs to the 3-hydroxyacyl-CoA dehydrogenase family.</text>
</comment>
<comment type="pathway">
    <text evidence="1">Lipid metabolism; butanoate metabolism.</text>
</comment>
<evidence type="ECO:0000256" key="1">
    <source>
        <dbReference type="ARBA" id="ARBA00005086"/>
    </source>
</evidence>
<dbReference type="Gene3D" id="3.40.50.720">
    <property type="entry name" value="NAD(P)-binding Rossmann-like Domain"/>
    <property type="match status" value="1"/>
</dbReference>
<evidence type="ECO:0000256" key="3">
    <source>
        <dbReference type="ARBA" id="ARBA00023002"/>
    </source>
</evidence>